<dbReference type="EMBL" id="JBGBPQ010000020">
    <property type="protein sequence ID" value="KAL1504015.1"/>
    <property type="molecule type" value="Genomic_DNA"/>
</dbReference>
<accession>A0AB34IPR2</accession>
<keyword evidence="3" id="KW-0539">Nucleus</keyword>
<feature type="compositionally biased region" description="Basic and acidic residues" evidence="4">
    <location>
        <begin position="510"/>
        <end position="523"/>
    </location>
</feature>
<evidence type="ECO:0000256" key="4">
    <source>
        <dbReference type="SAM" id="MobiDB-lite"/>
    </source>
</evidence>
<comment type="caution">
    <text evidence="6">The sequence shown here is derived from an EMBL/GenBank/DDBJ whole genome shotgun (WGS) entry which is preliminary data.</text>
</comment>
<evidence type="ECO:0000313" key="6">
    <source>
        <dbReference type="EMBL" id="KAL1504015.1"/>
    </source>
</evidence>
<feature type="domain" description="ELM2" evidence="5">
    <location>
        <begin position="30"/>
        <end position="113"/>
    </location>
</feature>
<keyword evidence="1" id="KW-0805">Transcription regulation</keyword>
<organism evidence="6 7">
    <name type="scientific">Prymnesium parvum</name>
    <name type="common">Toxic golden alga</name>
    <dbReference type="NCBI Taxonomy" id="97485"/>
    <lineage>
        <taxon>Eukaryota</taxon>
        <taxon>Haptista</taxon>
        <taxon>Haptophyta</taxon>
        <taxon>Prymnesiophyceae</taxon>
        <taxon>Prymnesiales</taxon>
        <taxon>Prymnesiaceae</taxon>
        <taxon>Prymnesium</taxon>
    </lineage>
</organism>
<evidence type="ECO:0000256" key="3">
    <source>
        <dbReference type="ARBA" id="ARBA00023242"/>
    </source>
</evidence>
<evidence type="ECO:0000256" key="1">
    <source>
        <dbReference type="ARBA" id="ARBA00023015"/>
    </source>
</evidence>
<evidence type="ECO:0000256" key="2">
    <source>
        <dbReference type="ARBA" id="ARBA00023163"/>
    </source>
</evidence>
<feature type="compositionally biased region" description="Low complexity" evidence="4">
    <location>
        <begin position="545"/>
        <end position="560"/>
    </location>
</feature>
<dbReference type="Gene3D" id="4.10.1240.50">
    <property type="match status" value="1"/>
</dbReference>
<feature type="region of interest" description="Disordered" evidence="4">
    <location>
        <begin position="364"/>
        <end position="402"/>
    </location>
</feature>
<dbReference type="InterPro" id="IPR051066">
    <property type="entry name" value="Trans_reg/Corepressor"/>
</dbReference>
<dbReference type="GO" id="GO:0000118">
    <property type="term" value="C:histone deacetylase complex"/>
    <property type="evidence" value="ECO:0007669"/>
    <property type="project" value="TreeGrafter"/>
</dbReference>
<keyword evidence="2" id="KW-0804">Transcription</keyword>
<dbReference type="Proteomes" id="UP001515480">
    <property type="component" value="Unassembled WGS sequence"/>
</dbReference>
<dbReference type="PROSITE" id="PS51156">
    <property type="entry name" value="ELM2"/>
    <property type="match status" value="1"/>
</dbReference>
<feature type="region of interest" description="Disordered" evidence="4">
    <location>
        <begin position="431"/>
        <end position="560"/>
    </location>
</feature>
<dbReference type="GO" id="GO:0003714">
    <property type="term" value="F:transcription corepressor activity"/>
    <property type="evidence" value="ECO:0007669"/>
    <property type="project" value="TreeGrafter"/>
</dbReference>
<dbReference type="InterPro" id="IPR000949">
    <property type="entry name" value="ELM2_dom"/>
</dbReference>
<sequence>MLLETSVRNGGVDSGTESCEDASSDDSQSTCIRVGEQYQAELPSPCEQSEDTRDDILVWTPNVSDKKLDQLLKYIWNTFGERLSPKQYELALECLCRGRGDVKLALESFKQVRQGLPPSLSAAQLQQLHEALSVHGDDFHEIRLHLSAMFPCSTSQLVDAYFTHFYPSMPFESDFLPYQLQRRSRSKASSHRQTTHAQLVADGPLPTLAAMLRHGLLEPGVGVLSVTRADGVTVHADLMANGSIRRDDGSEPAIFRRLNHFSRSVTSSSANAWKIVNYKGICLELIREAAVNVSAALALVAAQADLASRAALLGETESSSAGGGSGAKHAETAEARQAQKGNGCAPIPPESPGAVSKLLHAYTKQEHPRRAQPQTAKKPKACVAPDPVGLNNGHAPRKGDDKINLSSEALGPTLIPHCKATKPVAATLAKSLKRSLQSSPAPDAVEPTSMPAAKPKKPPVEATLSKSLKRNLQSSPSADSVEPTLTHASKPKKPPPAPSKPLKRPLPLDQGERAQQKAPKLELEGGPTEQPRAAGERITPAPITSASSKPSAVSPKAPQAVKPSAAVATSASSKAEAEALLLRELEASLRRCDCKPSCSLLPLVDQGLLQPGSGCLTCCLQRKHFFADLTAAGTLLAKASDGSKLSLLHPCNLLHVASAQLNRSQLSAKVHPHKRIYYKGVKLCDVRAPARDRR</sequence>
<proteinExistence type="predicted"/>
<dbReference type="SMART" id="SM01189">
    <property type="entry name" value="ELM2"/>
    <property type="match status" value="1"/>
</dbReference>
<dbReference type="Pfam" id="PF01448">
    <property type="entry name" value="ELM2"/>
    <property type="match status" value="1"/>
</dbReference>
<feature type="region of interest" description="Disordered" evidence="4">
    <location>
        <begin position="1"/>
        <end position="28"/>
    </location>
</feature>
<evidence type="ECO:0000313" key="7">
    <source>
        <dbReference type="Proteomes" id="UP001515480"/>
    </source>
</evidence>
<dbReference type="AlphaFoldDB" id="A0AB34IPR2"/>
<gene>
    <name evidence="6" type="ORF">AB1Y20_010430</name>
</gene>
<keyword evidence="7" id="KW-1185">Reference proteome</keyword>
<feature type="region of interest" description="Disordered" evidence="4">
    <location>
        <begin position="316"/>
        <end position="350"/>
    </location>
</feature>
<dbReference type="PANTHER" id="PTHR16089:SF40">
    <property type="entry name" value="SUPPRESSOR OF ACTIVATED EGL-4 PROTEIN 1"/>
    <property type="match status" value="1"/>
</dbReference>
<dbReference type="GO" id="GO:0005667">
    <property type="term" value="C:transcription regulator complex"/>
    <property type="evidence" value="ECO:0007669"/>
    <property type="project" value="TreeGrafter"/>
</dbReference>
<protein>
    <recommendedName>
        <fullName evidence="5">ELM2 domain-containing protein</fullName>
    </recommendedName>
</protein>
<feature type="compositionally biased region" description="Polar residues" evidence="4">
    <location>
        <begin position="464"/>
        <end position="478"/>
    </location>
</feature>
<name>A0AB34IPR2_PRYPA</name>
<dbReference type="PANTHER" id="PTHR16089">
    <property type="entry name" value="REST COREPRESSOR COREST PROTEIN-RELATED"/>
    <property type="match status" value="1"/>
</dbReference>
<reference evidence="6 7" key="1">
    <citation type="journal article" date="2024" name="Science">
        <title>Giant polyketide synthase enzymes in the biosynthesis of giant marine polyether toxins.</title>
        <authorList>
            <person name="Fallon T.R."/>
            <person name="Shende V.V."/>
            <person name="Wierzbicki I.H."/>
            <person name="Pendleton A.L."/>
            <person name="Watervoot N.F."/>
            <person name="Auber R.P."/>
            <person name="Gonzalez D.J."/>
            <person name="Wisecaver J.H."/>
            <person name="Moore B.S."/>
        </authorList>
    </citation>
    <scope>NUCLEOTIDE SEQUENCE [LARGE SCALE GENOMIC DNA]</scope>
    <source>
        <strain evidence="6 7">12B1</strain>
    </source>
</reference>
<evidence type="ECO:0000259" key="5">
    <source>
        <dbReference type="PROSITE" id="PS51156"/>
    </source>
</evidence>
<dbReference type="GO" id="GO:0006357">
    <property type="term" value="P:regulation of transcription by RNA polymerase II"/>
    <property type="evidence" value="ECO:0007669"/>
    <property type="project" value="TreeGrafter"/>
</dbReference>